<evidence type="ECO:0000256" key="2">
    <source>
        <dbReference type="ARBA" id="ARBA00013168"/>
    </source>
</evidence>
<dbReference type="Gene3D" id="3.30.930.10">
    <property type="entry name" value="Bira Bifunctional Protein, Domain 2"/>
    <property type="match status" value="1"/>
</dbReference>
<accession>A0ABV4V1K7</accession>
<name>A0ABV4V1K7_9BACL</name>
<evidence type="ECO:0000259" key="10">
    <source>
        <dbReference type="PROSITE" id="PS50860"/>
    </source>
</evidence>
<reference evidence="11 12" key="1">
    <citation type="submission" date="2024-09" db="EMBL/GenBank/DDBJ databases">
        <authorList>
            <person name="Makale K.P.P."/>
            <person name="Makhzoum A."/>
            <person name="Rantong G."/>
            <person name="Rahube T.O."/>
        </authorList>
    </citation>
    <scope>NUCLEOTIDE SEQUENCE [LARGE SCALE GENOMIC DNA]</scope>
    <source>
        <strain evidence="11 12">KM_D13</strain>
    </source>
</reference>
<dbReference type="InterPro" id="IPR018164">
    <property type="entry name" value="Ala-tRNA-synth_IIc_N"/>
</dbReference>
<proteinExistence type="inferred from homology"/>
<dbReference type="Proteomes" id="UP001575622">
    <property type="component" value="Unassembled WGS sequence"/>
</dbReference>
<dbReference type="Pfam" id="PF01411">
    <property type="entry name" value="tRNA-synt_2c"/>
    <property type="match status" value="1"/>
</dbReference>
<sequence>MKALEIRDRYAEFFYQRGYEKLLEHSILNNNQSTVFFNGSALTPNLDIFLSNNLRSSNFSFTQQRVFHSKPMDEIPHLPLFSIFQVMMSFYQFEQPNLKNAFQIGMQILTEILGLSRHDLYLLVPRNQPELIEMSKYLGVDHNNFVFWNQAPVFRAGDTLQGFYLKLFLKYKHGFIPIWDLVQINQADPTVIHVDNCLFLERVTFILQQKDTWFHTELFESLVKFIEAREGIHVFNSLYGYWLVHMARSLICALADGASIGNKGPGYVIRKIIRKILKERDRYKLSITLASLVKPSLECLCRVGYNWGHEQARIEESLDIEESTYKKTYILAERFLQKQVETFALGKRKPFHWDELLEWRNTRGISEDVSYEFISAHGHTIHGYVSPNFEMRKLYYTDGYQYPQNHSIHNIHSFLNKIEAQRKLER</sequence>
<evidence type="ECO:0000256" key="1">
    <source>
        <dbReference type="ARBA" id="ARBA00008226"/>
    </source>
</evidence>
<gene>
    <name evidence="11" type="ORF">ACEU3E_13995</name>
</gene>
<dbReference type="SUPFAM" id="SSF55681">
    <property type="entry name" value="Class II aaRS and biotin synthetases"/>
    <property type="match status" value="1"/>
</dbReference>
<evidence type="ECO:0000256" key="5">
    <source>
        <dbReference type="ARBA" id="ARBA00022741"/>
    </source>
</evidence>
<dbReference type="GO" id="GO:0016874">
    <property type="term" value="F:ligase activity"/>
    <property type="evidence" value="ECO:0007669"/>
    <property type="project" value="UniProtKB-KW"/>
</dbReference>
<keyword evidence="4 11" id="KW-0436">Ligase</keyword>
<dbReference type="SUPFAM" id="SSF101353">
    <property type="entry name" value="Putative anticodon-binding domain of alanyl-tRNA synthetase (AlaRS)"/>
    <property type="match status" value="1"/>
</dbReference>
<dbReference type="InterPro" id="IPR050058">
    <property type="entry name" value="Ala-tRNA_ligase"/>
</dbReference>
<dbReference type="InterPro" id="IPR045864">
    <property type="entry name" value="aa-tRNA-synth_II/BPL/LPL"/>
</dbReference>
<evidence type="ECO:0000313" key="11">
    <source>
        <dbReference type="EMBL" id="MFB0843286.1"/>
    </source>
</evidence>
<comment type="caution">
    <text evidence="11">The sequence shown here is derived from an EMBL/GenBank/DDBJ whole genome shotgun (WGS) entry which is preliminary data.</text>
</comment>
<dbReference type="InterPro" id="IPR018162">
    <property type="entry name" value="Ala-tRNA-ligase_IIc_anticod-bd"/>
</dbReference>
<evidence type="ECO:0000256" key="4">
    <source>
        <dbReference type="ARBA" id="ARBA00022598"/>
    </source>
</evidence>
<evidence type="ECO:0000256" key="7">
    <source>
        <dbReference type="ARBA" id="ARBA00022884"/>
    </source>
</evidence>
<evidence type="ECO:0000256" key="6">
    <source>
        <dbReference type="ARBA" id="ARBA00022840"/>
    </source>
</evidence>
<keyword evidence="12" id="KW-1185">Reference proteome</keyword>
<protein>
    <recommendedName>
        <fullName evidence="2">alanine--tRNA ligase</fullName>
        <ecNumber evidence="2">6.1.1.7</ecNumber>
    </recommendedName>
</protein>
<dbReference type="PANTHER" id="PTHR11777">
    <property type="entry name" value="ALANYL-TRNA SYNTHETASE"/>
    <property type="match status" value="1"/>
</dbReference>
<keyword evidence="7" id="KW-0694">RNA-binding</keyword>
<evidence type="ECO:0000256" key="3">
    <source>
        <dbReference type="ARBA" id="ARBA00022555"/>
    </source>
</evidence>
<dbReference type="InterPro" id="IPR018165">
    <property type="entry name" value="Ala-tRNA-synth_IIc_core"/>
</dbReference>
<keyword evidence="5" id="KW-0547">Nucleotide-binding</keyword>
<dbReference type="PROSITE" id="PS50860">
    <property type="entry name" value="AA_TRNA_LIGASE_II_ALA"/>
    <property type="match status" value="1"/>
</dbReference>
<organism evidence="11 12">
    <name type="scientific">Paenibacillus oleatilyticus</name>
    <dbReference type="NCBI Taxonomy" id="2594886"/>
    <lineage>
        <taxon>Bacteria</taxon>
        <taxon>Bacillati</taxon>
        <taxon>Bacillota</taxon>
        <taxon>Bacilli</taxon>
        <taxon>Bacillales</taxon>
        <taxon>Paenibacillaceae</taxon>
        <taxon>Paenibacillus</taxon>
    </lineage>
</organism>
<keyword evidence="6" id="KW-0067">ATP-binding</keyword>
<keyword evidence="8" id="KW-0648">Protein biosynthesis</keyword>
<evidence type="ECO:0000313" key="12">
    <source>
        <dbReference type="Proteomes" id="UP001575622"/>
    </source>
</evidence>
<keyword evidence="9" id="KW-0030">Aminoacyl-tRNA synthetase</keyword>
<dbReference type="EMBL" id="JBHDLN010000006">
    <property type="protein sequence ID" value="MFB0843286.1"/>
    <property type="molecule type" value="Genomic_DNA"/>
</dbReference>
<evidence type="ECO:0000256" key="9">
    <source>
        <dbReference type="ARBA" id="ARBA00023146"/>
    </source>
</evidence>
<evidence type="ECO:0000256" key="8">
    <source>
        <dbReference type="ARBA" id="ARBA00022917"/>
    </source>
</evidence>
<dbReference type="RefSeq" id="WP_373951895.1">
    <property type="nucleotide sequence ID" value="NZ_JBHDLN010000006.1"/>
</dbReference>
<feature type="domain" description="Alanyl-transfer RNA synthetases family profile" evidence="10">
    <location>
        <begin position="1"/>
        <end position="390"/>
    </location>
</feature>
<dbReference type="PANTHER" id="PTHR11777:SF9">
    <property type="entry name" value="ALANINE--TRNA LIGASE, CYTOPLASMIC"/>
    <property type="match status" value="1"/>
</dbReference>
<keyword evidence="3" id="KW-0820">tRNA-binding</keyword>
<dbReference type="EC" id="6.1.1.7" evidence="2"/>
<comment type="similarity">
    <text evidence="1">Belongs to the class-II aminoacyl-tRNA synthetase family.</text>
</comment>